<dbReference type="GO" id="GO:0032259">
    <property type="term" value="P:methylation"/>
    <property type="evidence" value="ECO:0007669"/>
    <property type="project" value="UniProtKB-KW"/>
</dbReference>
<feature type="transmembrane region" description="Helical" evidence="5">
    <location>
        <begin position="41"/>
        <end position="63"/>
    </location>
</feature>
<dbReference type="Pfam" id="PF04140">
    <property type="entry name" value="ICMT"/>
    <property type="match status" value="1"/>
</dbReference>
<keyword evidence="4 5" id="KW-0472">Membrane</keyword>
<evidence type="ECO:0000256" key="1">
    <source>
        <dbReference type="ARBA" id="ARBA00004141"/>
    </source>
</evidence>
<dbReference type="GO" id="GO:0004671">
    <property type="term" value="F:protein C-terminal S-isoprenylcysteine carboxyl O-methyltransferase activity"/>
    <property type="evidence" value="ECO:0007669"/>
    <property type="project" value="UniProtKB-EC"/>
</dbReference>
<feature type="transmembrane region" description="Helical" evidence="5">
    <location>
        <begin position="6"/>
        <end position="21"/>
    </location>
</feature>
<evidence type="ECO:0000313" key="6">
    <source>
        <dbReference type="EMBL" id="WHF50756.1"/>
    </source>
</evidence>
<dbReference type="PANTHER" id="PTHR12714:SF9">
    <property type="entry name" value="PROTEIN-S-ISOPRENYLCYSTEINE O-METHYLTRANSFERASE"/>
    <property type="match status" value="1"/>
</dbReference>
<dbReference type="EC" id="2.1.1.334" evidence="6"/>
<evidence type="ECO:0000256" key="4">
    <source>
        <dbReference type="ARBA" id="ARBA00023136"/>
    </source>
</evidence>
<gene>
    <name evidence="6" type="ORF">QGN23_09955</name>
</gene>
<dbReference type="RefSeq" id="WP_282904162.1">
    <property type="nucleotide sequence ID" value="NZ_CP124855.1"/>
</dbReference>
<protein>
    <submittedName>
        <fullName evidence="6">Isoprenylcysteine carboxylmethyltransferase family protein</fullName>
        <ecNumber evidence="6">2.1.1.100</ecNumber>
        <ecNumber evidence="6">2.1.1.334</ecNumber>
    </submittedName>
</protein>
<name>A0ABY8R9X2_9FLAO</name>
<keyword evidence="6" id="KW-0489">Methyltransferase</keyword>
<sequence>MNTITNSILVLWGLSEIYLLLRMRSGSADAKGKDQKSLSRLWLVIGFSIFFGIFVAKATVFPFYQRDGIQLLGLAFLILGVVLRLMVINDLGKYFTVDVTIREDHQLKTNGFYKYVRHPSYSFSLLTFLGLAIVLNNYISAIILVVPVFLMFLNRIKIEEQVLTEQFGKQYTDYMKKTKRLIPFIY</sequence>
<reference evidence="6 7" key="1">
    <citation type="submission" date="2023-05" db="EMBL/GenBank/DDBJ databases">
        <title>Genomic insight into Chryseobacterium sp. wdc7 isolated forest soil (Gotjawal).</title>
        <authorList>
            <person name="Park S.-J."/>
        </authorList>
    </citation>
    <scope>NUCLEOTIDE SEQUENCE [LARGE SCALE GENOMIC DNA]</scope>
    <source>
        <strain evidence="7">wdc7</strain>
    </source>
</reference>
<proteinExistence type="predicted"/>
<keyword evidence="2 5" id="KW-0812">Transmembrane</keyword>
<accession>A0ABY8R9X2</accession>
<keyword evidence="7" id="KW-1185">Reference proteome</keyword>
<dbReference type="EC" id="2.1.1.100" evidence="6"/>
<feature type="transmembrane region" description="Helical" evidence="5">
    <location>
        <begin position="69"/>
        <end position="87"/>
    </location>
</feature>
<dbReference type="Gene3D" id="1.20.120.1630">
    <property type="match status" value="1"/>
</dbReference>
<organism evidence="6 7">
    <name type="scientific">Chryseobacterium gotjawalense</name>
    <dbReference type="NCBI Taxonomy" id="3042315"/>
    <lineage>
        <taxon>Bacteria</taxon>
        <taxon>Pseudomonadati</taxon>
        <taxon>Bacteroidota</taxon>
        <taxon>Flavobacteriia</taxon>
        <taxon>Flavobacteriales</taxon>
        <taxon>Weeksellaceae</taxon>
        <taxon>Chryseobacterium group</taxon>
        <taxon>Chryseobacterium</taxon>
    </lineage>
</organism>
<evidence type="ECO:0000256" key="3">
    <source>
        <dbReference type="ARBA" id="ARBA00022989"/>
    </source>
</evidence>
<evidence type="ECO:0000256" key="5">
    <source>
        <dbReference type="SAM" id="Phobius"/>
    </source>
</evidence>
<comment type="subcellular location">
    <subcellularLocation>
        <location evidence="1">Membrane</location>
        <topology evidence="1">Multi-pass membrane protein</topology>
    </subcellularLocation>
</comment>
<dbReference type="Proteomes" id="UP001241656">
    <property type="component" value="Chromosome"/>
</dbReference>
<dbReference type="InterPro" id="IPR007269">
    <property type="entry name" value="ICMT_MeTrfase"/>
</dbReference>
<evidence type="ECO:0000313" key="7">
    <source>
        <dbReference type="Proteomes" id="UP001241656"/>
    </source>
</evidence>
<dbReference type="PANTHER" id="PTHR12714">
    <property type="entry name" value="PROTEIN-S ISOPRENYLCYSTEINE O-METHYLTRANSFERASE"/>
    <property type="match status" value="1"/>
</dbReference>
<keyword evidence="3 5" id="KW-1133">Transmembrane helix</keyword>
<evidence type="ECO:0000256" key="2">
    <source>
        <dbReference type="ARBA" id="ARBA00022692"/>
    </source>
</evidence>
<dbReference type="EMBL" id="CP124855">
    <property type="protein sequence ID" value="WHF50756.1"/>
    <property type="molecule type" value="Genomic_DNA"/>
</dbReference>
<feature type="transmembrane region" description="Helical" evidence="5">
    <location>
        <begin position="123"/>
        <end position="153"/>
    </location>
</feature>
<keyword evidence="6" id="KW-0808">Transferase</keyword>